<feature type="domain" description="Penicillin-binding C-terminal" evidence="14">
    <location>
        <begin position="605"/>
        <end position="679"/>
    </location>
</feature>
<evidence type="ECO:0000256" key="3">
    <source>
        <dbReference type="ARBA" id="ARBA00007739"/>
    </source>
</evidence>
<dbReference type="Pfam" id="PF00905">
    <property type="entry name" value="Transpeptidase"/>
    <property type="match status" value="1"/>
</dbReference>
<comment type="catalytic activity">
    <reaction evidence="11">
        <text>[GlcNAc-(1-&gt;4)-Mur2Ac(oyl-L-Ala-gamma-D-Glu-L-Lys-D-Ala-D-Ala)](n)-di-trans,octa-cis-undecaprenyl diphosphate + beta-D-GlcNAc-(1-&gt;4)-Mur2Ac(oyl-L-Ala-gamma-D-Glu-L-Lys-D-Ala-D-Ala)-di-trans,octa-cis-undecaprenyl diphosphate = [GlcNAc-(1-&gt;4)-Mur2Ac(oyl-L-Ala-gamma-D-Glu-L-Lys-D-Ala-D-Ala)](n+1)-di-trans,octa-cis-undecaprenyl diphosphate + di-trans,octa-cis-undecaprenyl diphosphate + H(+)</text>
        <dbReference type="Rhea" id="RHEA:23708"/>
        <dbReference type="Rhea" id="RHEA-COMP:9602"/>
        <dbReference type="Rhea" id="RHEA-COMP:9603"/>
        <dbReference type="ChEBI" id="CHEBI:15378"/>
        <dbReference type="ChEBI" id="CHEBI:58405"/>
        <dbReference type="ChEBI" id="CHEBI:60033"/>
        <dbReference type="ChEBI" id="CHEBI:78435"/>
        <dbReference type="EC" id="2.4.99.28"/>
    </reaction>
</comment>
<dbReference type="Proteomes" id="UP000653472">
    <property type="component" value="Unassembled WGS sequence"/>
</dbReference>
<dbReference type="Gene3D" id="3.40.710.10">
    <property type="entry name" value="DD-peptidase/beta-lactamase superfamily"/>
    <property type="match status" value="1"/>
</dbReference>
<evidence type="ECO:0000259" key="14">
    <source>
        <dbReference type="Pfam" id="PF06832"/>
    </source>
</evidence>
<dbReference type="GO" id="GO:0006508">
    <property type="term" value="P:proteolysis"/>
    <property type="evidence" value="ECO:0007669"/>
    <property type="project" value="UniProtKB-KW"/>
</dbReference>
<comment type="similarity">
    <text evidence="3">In the N-terminal section; belongs to the glycosyltransferase 51 family.</text>
</comment>
<organism evidence="15 16">
    <name type="scientific">Solimonas marina</name>
    <dbReference type="NCBI Taxonomy" id="2714601"/>
    <lineage>
        <taxon>Bacteria</taxon>
        <taxon>Pseudomonadati</taxon>
        <taxon>Pseudomonadota</taxon>
        <taxon>Gammaproteobacteria</taxon>
        <taxon>Nevskiales</taxon>
        <taxon>Nevskiaceae</taxon>
        <taxon>Solimonas</taxon>
    </lineage>
</organism>
<evidence type="ECO:0000256" key="7">
    <source>
        <dbReference type="ARBA" id="ARBA00022679"/>
    </source>
</evidence>
<dbReference type="PANTHER" id="PTHR32282:SF15">
    <property type="entry name" value="PENICILLIN-BINDING PROTEIN 1C"/>
    <property type="match status" value="1"/>
</dbReference>
<accession>A0A969WEP2</accession>
<gene>
    <name evidence="15" type="ORF">G7Y82_13700</name>
</gene>
<evidence type="ECO:0000256" key="2">
    <source>
        <dbReference type="ARBA" id="ARBA00007090"/>
    </source>
</evidence>
<evidence type="ECO:0000313" key="16">
    <source>
        <dbReference type="Proteomes" id="UP000653472"/>
    </source>
</evidence>
<dbReference type="GO" id="GO:0009252">
    <property type="term" value="P:peptidoglycan biosynthetic process"/>
    <property type="evidence" value="ECO:0007669"/>
    <property type="project" value="TreeGrafter"/>
</dbReference>
<dbReference type="InterPro" id="IPR036950">
    <property type="entry name" value="PBP_transglycosylase"/>
</dbReference>
<feature type="domain" description="Penicillin-binding protein transpeptidase" evidence="12">
    <location>
        <begin position="312"/>
        <end position="550"/>
    </location>
</feature>
<dbReference type="InterPro" id="IPR001264">
    <property type="entry name" value="Glyco_trans_51"/>
</dbReference>
<dbReference type="PANTHER" id="PTHR32282">
    <property type="entry name" value="BINDING PROTEIN TRANSPEPTIDASE, PUTATIVE-RELATED"/>
    <property type="match status" value="1"/>
</dbReference>
<dbReference type="GO" id="GO:0004180">
    <property type="term" value="F:carboxypeptidase activity"/>
    <property type="evidence" value="ECO:0007669"/>
    <property type="project" value="UniProtKB-KW"/>
</dbReference>
<keyword evidence="8" id="KW-0378">Hydrolase</keyword>
<sequence>MSVRAVAAALRRRPLRSAVGALVALLVLATVLSQRALPDTLAPRVAAGDDIVLLDRDGRPLQLAYDGGWNRQHRVPLERIPATLRTAFVASEDRRFWRHHGVDWPGRVAALWTDLRAGRAVRGASTISEQVVRILHPRPRTVWSRWVEGFEAYRLEARYSKADILEFYLNQVPYGANRRGVAQAARYYYGRSLDTLSTEEMLALAVLVRAPTRLANEPLALQSRVRRLAGAMQARGELPADVAMSTVPDFVRAQPALHAAYFRAFAERQAQQLRPSAAQLRTTLDPALQAAAEAFLQERLRDLARDGVGQAAALVVDLDGNRVRAYASADRLHPNVVGIDPLQTPRQPGSTLKPLLYAQALERGWRADTTIDDAELRERINGGLHEYRNYSRTHYGTVTVAEALGNSLNIPAVKALQFVGQAPFLARLQALGVQSLTEPPDYYGDGLALGNGALTLYELVQAYTALAHDGQWQPLRVIEDAGPQAPPRQVIARDAARTISAVLADASSRLLEFGDGGVLRFPVRTAVKTGTSSDYRDAWTVAYNGRWLVGVWVGNLSGVATDGITGARGPALLTRSLLAGLSSDTPLRAATLHLDPQADAQAAVDALPSTPRIAQPFDGLQLARDPRIPDDLEVLRFELAWRGTPTTVRWEVDGRVVAQTPGTQYDWPLQAGVHRLRAIVTTPDADDVSTPTVHFRVR</sequence>
<comment type="caution">
    <text evidence="15">The sequence shown here is derived from an EMBL/GenBank/DDBJ whole genome shotgun (WGS) entry which is preliminary data.</text>
</comment>
<evidence type="ECO:0000256" key="11">
    <source>
        <dbReference type="ARBA" id="ARBA00049902"/>
    </source>
</evidence>
<evidence type="ECO:0000256" key="5">
    <source>
        <dbReference type="ARBA" id="ARBA00022670"/>
    </source>
</evidence>
<comment type="similarity">
    <text evidence="2">In the C-terminal section; belongs to the transpeptidase family.</text>
</comment>
<evidence type="ECO:0000256" key="8">
    <source>
        <dbReference type="ARBA" id="ARBA00022801"/>
    </source>
</evidence>
<evidence type="ECO:0000256" key="10">
    <source>
        <dbReference type="ARBA" id="ARBA00044770"/>
    </source>
</evidence>
<dbReference type="AlphaFoldDB" id="A0A969WEP2"/>
<comment type="pathway">
    <text evidence="1">Cell wall biogenesis; peptidoglycan biosynthesis.</text>
</comment>
<name>A0A969WEP2_9GAMM</name>
<proteinExistence type="inferred from homology"/>
<evidence type="ECO:0000259" key="12">
    <source>
        <dbReference type="Pfam" id="PF00905"/>
    </source>
</evidence>
<dbReference type="SUPFAM" id="SSF56601">
    <property type="entry name" value="beta-lactamase/transpeptidase-like"/>
    <property type="match status" value="1"/>
</dbReference>
<dbReference type="RefSeq" id="WP_168148686.1">
    <property type="nucleotide sequence ID" value="NZ_JAAVXB010000007.1"/>
</dbReference>
<dbReference type="EMBL" id="JAAVXB010000007">
    <property type="protein sequence ID" value="NKF23370.1"/>
    <property type="molecule type" value="Genomic_DNA"/>
</dbReference>
<dbReference type="Pfam" id="PF06832">
    <property type="entry name" value="BiPBP_C"/>
    <property type="match status" value="1"/>
</dbReference>
<dbReference type="InterPro" id="IPR023346">
    <property type="entry name" value="Lysozyme-like_dom_sf"/>
</dbReference>
<dbReference type="InterPro" id="IPR050396">
    <property type="entry name" value="Glycosyltr_51/Transpeptidase"/>
</dbReference>
<dbReference type="GO" id="GO:0008658">
    <property type="term" value="F:penicillin binding"/>
    <property type="evidence" value="ECO:0007669"/>
    <property type="project" value="InterPro"/>
</dbReference>
<evidence type="ECO:0000256" key="4">
    <source>
        <dbReference type="ARBA" id="ARBA00022645"/>
    </source>
</evidence>
<reference evidence="15" key="1">
    <citation type="submission" date="2020-03" db="EMBL/GenBank/DDBJ databases">
        <title>Solimonas marina sp. nov., isolated from deep seawater of the Pacific Ocean.</title>
        <authorList>
            <person name="Liu X."/>
            <person name="Lai Q."/>
            <person name="Sun F."/>
            <person name="Gai Y."/>
            <person name="Li G."/>
            <person name="Shao Z."/>
        </authorList>
    </citation>
    <scope>NUCLEOTIDE SEQUENCE</scope>
    <source>
        <strain evidence="15">C16B3</strain>
    </source>
</reference>
<evidence type="ECO:0000256" key="6">
    <source>
        <dbReference type="ARBA" id="ARBA00022676"/>
    </source>
</evidence>
<keyword evidence="16" id="KW-1185">Reference proteome</keyword>
<keyword evidence="4" id="KW-0121">Carboxypeptidase</keyword>
<dbReference type="InterPro" id="IPR001460">
    <property type="entry name" value="PCN-bd_Tpept"/>
</dbReference>
<keyword evidence="7" id="KW-0808">Transferase</keyword>
<evidence type="ECO:0000313" key="15">
    <source>
        <dbReference type="EMBL" id="NKF23370.1"/>
    </source>
</evidence>
<dbReference type="Pfam" id="PF00912">
    <property type="entry name" value="Transgly"/>
    <property type="match status" value="1"/>
</dbReference>
<evidence type="ECO:0000256" key="1">
    <source>
        <dbReference type="ARBA" id="ARBA00004752"/>
    </source>
</evidence>
<dbReference type="Gene3D" id="1.10.3810.10">
    <property type="entry name" value="Biosynthetic peptidoglycan transglycosylase-like"/>
    <property type="match status" value="1"/>
</dbReference>
<keyword evidence="5" id="KW-0645">Protease</keyword>
<feature type="domain" description="Glycosyl transferase family 51" evidence="13">
    <location>
        <begin position="69"/>
        <end position="232"/>
    </location>
</feature>
<dbReference type="SUPFAM" id="SSF53955">
    <property type="entry name" value="Lysozyme-like"/>
    <property type="match status" value="1"/>
</dbReference>
<protein>
    <recommendedName>
        <fullName evidence="10">peptidoglycan glycosyltransferase</fullName>
        <ecNumber evidence="10">2.4.99.28</ecNumber>
    </recommendedName>
</protein>
<dbReference type="InterPro" id="IPR012338">
    <property type="entry name" value="Beta-lactam/transpept-like"/>
</dbReference>
<dbReference type="GO" id="GO:0030288">
    <property type="term" value="C:outer membrane-bounded periplasmic space"/>
    <property type="evidence" value="ECO:0007669"/>
    <property type="project" value="TreeGrafter"/>
</dbReference>
<evidence type="ECO:0000256" key="9">
    <source>
        <dbReference type="ARBA" id="ARBA00023268"/>
    </source>
</evidence>
<evidence type="ECO:0000259" key="13">
    <source>
        <dbReference type="Pfam" id="PF00912"/>
    </source>
</evidence>
<dbReference type="InterPro" id="IPR009647">
    <property type="entry name" value="PBP_C"/>
</dbReference>
<dbReference type="EC" id="2.4.99.28" evidence="10"/>
<keyword evidence="9" id="KW-0511">Multifunctional enzyme</keyword>
<keyword evidence="6" id="KW-0328">Glycosyltransferase</keyword>
<dbReference type="GO" id="GO:0008955">
    <property type="term" value="F:peptidoglycan glycosyltransferase activity"/>
    <property type="evidence" value="ECO:0007669"/>
    <property type="project" value="UniProtKB-EC"/>
</dbReference>